<dbReference type="EMBL" id="UGQY01000006">
    <property type="protein sequence ID" value="SUA31459.1"/>
    <property type="molecule type" value="Genomic_DNA"/>
</dbReference>
<dbReference type="AlphaFoldDB" id="A0A378WCF7"/>
<proteinExistence type="predicted"/>
<evidence type="ECO:0000313" key="2">
    <source>
        <dbReference type="Proteomes" id="UP000255389"/>
    </source>
</evidence>
<sequence>MTHDRLDRLDRLATHPAARLIGFLLHALTSLTGLNR</sequence>
<gene>
    <name evidence="1" type="ORF">NCTC1542_06813</name>
</gene>
<dbReference type="Proteomes" id="UP000255389">
    <property type="component" value="Unassembled WGS sequence"/>
</dbReference>
<organism evidence="1 2">
    <name type="scientific">Mycolicibacterium fortuitum</name>
    <name type="common">Mycobacterium fortuitum</name>
    <dbReference type="NCBI Taxonomy" id="1766"/>
    <lineage>
        <taxon>Bacteria</taxon>
        <taxon>Bacillati</taxon>
        <taxon>Actinomycetota</taxon>
        <taxon>Actinomycetes</taxon>
        <taxon>Mycobacteriales</taxon>
        <taxon>Mycobacteriaceae</taxon>
        <taxon>Mycolicibacterium</taxon>
    </lineage>
</organism>
<reference evidence="1 2" key="1">
    <citation type="submission" date="2018-06" db="EMBL/GenBank/DDBJ databases">
        <authorList>
            <consortium name="Pathogen Informatics"/>
            <person name="Doyle S."/>
        </authorList>
    </citation>
    <scope>NUCLEOTIDE SEQUENCE [LARGE SCALE GENOMIC DNA]</scope>
    <source>
        <strain evidence="1 2">NCTC1542</strain>
    </source>
</reference>
<protein>
    <submittedName>
        <fullName evidence="1">Uncharacterized protein</fullName>
    </submittedName>
</protein>
<accession>A0A378WCF7</accession>
<name>A0A378WCF7_MYCFO</name>
<evidence type="ECO:0000313" key="1">
    <source>
        <dbReference type="EMBL" id="SUA31459.1"/>
    </source>
</evidence>